<accession>A0A0J9BM56</accession>
<dbReference type="InterPro" id="IPR003593">
    <property type="entry name" value="AAA+_ATPase"/>
</dbReference>
<dbReference type="GO" id="GO:0055085">
    <property type="term" value="P:transmembrane transport"/>
    <property type="evidence" value="ECO:0007669"/>
    <property type="project" value="UniProtKB-ARBA"/>
</dbReference>
<dbReference type="SMART" id="SM00382">
    <property type="entry name" value="AAA"/>
    <property type="match status" value="1"/>
</dbReference>
<dbReference type="GO" id="GO:0016887">
    <property type="term" value="F:ATP hydrolysis activity"/>
    <property type="evidence" value="ECO:0007669"/>
    <property type="project" value="InterPro"/>
</dbReference>
<dbReference type="Pfam" id="PF00005">
    <property type="entry name" value="ABC_tran"/>
    <property type="match status" value="1"/>
</dbReference>
<proteinExistence type="inferred from homology"/>
<keyword evidence="3" id="KW-0547">Nucleotide-binding</keyword>
<dbReference type="Proteomes" id="UP000037392">
    <property type="component" value="Unassembled WGS sequence"/>
</dbReference>
<reference evidence="6 7" key="1">
    <citation type="submission" date="2011-04" db="EMBL/GenBank/DDBJ databases">
        <title>The Genome Sequence of Clostridium citroniae WAL-19142.</title>
        <authorList>
            <consortium name="The Broad Institute Genome Sequencing Platform"/>
            <person name="Earl A."/>
            <person name="Ward D."/>
            <person name="Feldgarden M."/>
            <person name="Gevers D."/>
            <person name="Warren Y.A."/>
            <person name="Tyrrell K.L."/>
            <person name="Citron D.M."/>
            <person name="Goldstein E.J."/>
            <person name="Daigneault M."/>
            <person name="Allen-Vercoe E."/>
            <person name="Young S.K."/>
            <person name="Zeng Q."/>
            <person name="Gargeya S."/>
            <person name="Fitzgerald M."/>
            <person name="Haas B."/>
            <person name="Abouelleil A."/>
            <person name="Alvarado L."/>
            <person name="Arachchi H.M."/>
            <person name="Berlin A."/>
            <person name="Brown A."/>
            <person name="Chapman S.B."/>
            <person name="Chen Z."/>
            <person name="Dunbar C."/>
            <person name="Freedman E."/>
            <person name="Gearin G."/>
            <person name="Gellesch M."/>
            <person name="Goldberg J."/>
            <person name="Griggs A."/>
            <person name="Gujja S."/>
            <person name="Heilman E.R."/>
            <person name="Heiman D."/>
            <person name="Howarth C."/>
            <person name="Larson L."/>
            <person name="Lui A."/>
            <person name="MacDonald P.J."/>
            <person name="Mehta T."/>
            <person name="Montmayeur A."/>
            <person name="Murphy C."/>
            <person name="Neiman D."/>
            <person name="Pearson M."/>
            <person name="Priest M."/>
            <person name="Roberts A."/>
            <person name="Saif S."/>
            <person name="Shea T."/>
            <person name="Shenoy N."/>
            <person name="Sisk P."/>
            <person name="Stolte C."/>
            <person name="Sykes S."/>
            <person name="White J."/>
            <person name="Yandava C."/>
            <person name="Wortman J."/>
            <person name="Nusbaum C."/>
            <person name="Birren B."/>
        </authorList>
    </citation>
    <scope>NUCLEOTIDE SEQUENCE [LARGE SCALE GENOMIC DNA]</scope>
    <source>
        <strain evidence="6 7">WAL-19142</strain>
    </source>
</reference>
<dbReference type="FunFam" id="3.40.50.300:FF:000016">
    <property type="entry name" value="Oligopeptide ABC transporter ATP-binding component"/>
    <property type="match status" value="1"/>
</dbReference>
<dbReference type="Gene3D" id="3.40.50.300">
    <property type="entry name" value="P-loop containing nucleotide triphosphate hydrolases"/>
    <property type="match status" value="1"/>
</dbReference>
<dbReference type="PANTHER" id="PTHR43776">
    <property type="entry name" value="TRANSPORT ATP-BINDING PROTEIN"/>
    <property type="match status" value="1"/>
</dbReference>
<dbReference type="RefSeq" id="WP_048929038.1">
    <property type="nucleotide sequence ID" value="NZ_KQ235875.1"/>
</dbReference>
<evidence type="ECO:0000256" key="3">
    <source>
        <dbReference type="ARBA" id="ARBA00022741"/>
    </source>
</evidence>
<dbReference type="InterPro" id="IPR027417">
    <property type="entry name" value="P-loop_NTPase"/>
</dbReference>
<dbReference type="PROSITE" id="PS00211">
    <property type="entry name" value="ABC_TRANSPORTER_1"/>
    <property type="match status" value="1"/>
</dbReference>
<evidence type="ECO:0000259" key="5">
    <source>
        <dbReference type="PROSITE" id="PS50893"/>
    </source>
</evidence>
<dbReference type="Pfam" id="PF08352">
    <property type="entry name" value="oligo_HPY"/>
    <property type="match status" value="1"/>
</dbReference>
<dbReference type="SUPFAM" id="SSF52540">
    <property type="entry name" value="P-loop containing nucleoside triphosphate hydrolases"/>
    <property type="match status" value="1"/>
</dbReference>
<organism evidence="6 7">
    <name type="scientific">[Clostridium] citroniae WAL-19142</name>
    <dbReference type="NCBI Taxonomy" id="742734"/>
    <lineage>
        <taxon>Bacteria</taxon>
        <taxon>Bacillati</taxon>
        <taxon>Bacillota</taxon>
        <taxon>Clostridia</taxon>
        <taxon>Lachnospirales</taxon>
        <taxon>Lachnospiraceae</taxon>
        <taxon>Enterocloster</taxon>
    </lineage>
</organism>
<dbReference type="EMBL" id="ADLK01000045">
    <property type="protein sequence ID" value="KMW13334.1"/>
    <property type="molecule type" value="Genomic_DNA"/>
</dbReference>
<dbReference type="AlphaFoldDB" id="A0A0J9BM56"/>
<evidence type="ECO:0000256" key="1">
    <source>
        <dbReference type="ARBA" id="ARBA00005417"/>
    </source>
</evidence>
<dbReference type="InterPro" id="IPR013563">
    <property type="entry name" value="Oligopep_ABC_C"/>
</dbReference>
<protein>
    <recommendedName>
        <fullName evidence="5">ABC transporter domain-containing protein</fullName>
    </recommendedName>
</protein>
<evidence type="ECO:0000313" key="6">
    <source>
        <dbReference type="EMBL" id="KMW13334.1"/>
    </source>
</evidence>
<dbReference type="GeneID" id="93163734"/>
<dbReference type="CDD" id="cd03257">
    <property type="entry name" value="ABC_NikE_OppD_transporters"/>
    <property type="match status" value="1"/>
</dbReference>
<dbReference type="InterPro" id="IPR050319">
    <property type="entry name" value="ABC_transp_ATP-bind"/>
</dbReference>
<sequence>MPLNHEVPLLQVENLKKYYSAKSGMFSRSSGEIRAVDGVSFSLYKGETLGLVGESGCGKSTLGRQIVGLERPTGGRVLYQGKDLANISAGQMRSIRTQLQMVFQDSYSSLNPRKHIYEILSEPMLYHGLADKNTIHREVERLLDMVGLPQNALGRYPHEFSGGQRQRIGIAKALSLKPQLLICDEPVSALDVSIQAQILNLLKELQQELNLTCIFIGHGLGAVNYVSDRIAVMYLGQIVELADSRELFEHPQHPYSKALFDAVPLADPRTRKRRGKGIIEGEAESETGPADGCPFYPRCPRRTGECADADMVLQSAPVGSRHLVSCIHTIGGGGRVIQGGVS</sequence>
<evidence type="ECO:0000313" key="7">
    <source>
        <dbReference type="Proteomes" id="UP000037392"/>
    </source>
</evidence>
<keyword evidence="4" id="KW-0067">ATP-binding</keyword>
<feature type="domain" description="ABC transporter" evidence="5">
    <location>
        <begin position="10"/>
        <end position="260"/>
    </location>
</feature>
<dbReference type="GO" id="GO:0015833">
    <property type="term" value="P:peptide transport"/>
    <property type="evidence" value="ECO:0007669"/>
    <property type="project" value="InterPro"/>
</dbReference>
<evidence type="ECO:0000256" key="2">
    <source>
        <dbReference type="ARBA" id="ARBA00022448"/>
    </source>
</evidence>
<dbReference type="InterPro" id="IPR003439">
    <property type="entry name" value="ABC_transporter-like_ATP-bd"/>
</dbReference>
<dbReference type="InterPro" id="IPR017871">
    <property type="entry name" value="ABC_transporter-like_CS"/>
</dbReference>
<gene>
    <name evidence="6" type="ORF">HMPREF9470_00255</name>
</gene>
<keyword evidence="2" id="KW-0813">Transport</keyword>
<dbReference type="OrthoDB" id="9806285at2"/>
<comment type="caution">
    <text evidence="6">The sequence shown here is derived from an EMBL/GenBank/DDBJ whole genome shotgun (WGS) entry which is preliminary data.</text>
</comment>
<dbReference type="PATRIC" id="fig|742734.4.peg.276"/>
<name>A0A0J9BM56_9FIRM</name>
<evidence type="ECO:0000256" key="4">
    <source>
        <dbReference type="ARBA" id="ARBA00022840"/>
    </source>
</evidence>
<dbReference type="GO" id="GO:0005524">
    <property type="term" value="F:ATP binding"/>
    <property type="evidence" value="ECO:0007669"/>
    <property type="project" value="UniProtKB-KW"/>
</dbReference>
<dbReference type="NCBIfam" id="TIGR01727">
    <property type="entry name" value="oligo_HPY"/>
    <property type="match status" value="1"/>
</dbReference>
<comment type="similarity">
    <text evidence="1">Belongs to the ABC transporter superfamily.</text>
</comment>
<dbReference type="PROSITE" id="PS50893">
    <property type="entry name" value="ABC_TRANSPORTER_2"/>
    <property type="match status" value="1"/>
</dbReference>